<comment type="similarity">
    <text evidence="2">Belongs to the glycosyl hydrolase 3 family.</text>
</comment>
<evidence type="ECO:0000259" key="6">
    <source>
        <dbReference type="SMART" id="SM01217"/>
    </source>
</evidence>
<dbReference type="InterPro" id="IPR050288">
    <property type="entry name" value="Cellulose_deg_GH3"/>
</dbReference>
<evidence type="ECO:0000256" key="5">
    <source>
        <dbReference type="ARBA" id="ARBA00023295"/>
    </source>
</evidence>
<evidence type="ECO:0000313" key="7">
    <source>
        <dbReference type="EMBL" id="KAK7541553.1"/>
    </source>
</evidence>
<evidence type="ECO:0000256" key="4">
    <source>
        <dbReference type="ARBA" id="ARBA00022801"/>
    </source>
</evidence>
<evidence type="ECO:0000256" key="2">
    <source>
        <dbReference type="ARBA" id="ARBA00005336"/>
    </source>
</evidence>
<comment type="catalytic activity">
    <reaction evidence="1">
        <text>Hydrolysis of terminal, non-reducing beta-D-glucosyl residues with release of beta-D-glucose.</text>
        <dbReference type="EC" id="3.2.1.21"/>
    </reaction>
</comment>
<dbReference type="PANTHER" id="PTHR42715:SF14">
    <property type="entry name" value="BETA-GLUCOSIDASE D-RELATED"/>
    <property type="match status" value="1"/>
</dbReference>
<proteinExistence type="inferred from homology"/>
<evidence type="ECO:0000256" key="3">
    <source>
        <dbReference type="ARBA" id="ARBA00012744"/>
    </source>
</evidence>
<sequence length="71" mass="7803">MVLSATYPSGPMAVGGKVIAQLYVSYPAAANQPVRQLRGFEKVPHDKDAKSTVTFEVRRKDVSHWDTAAKE</sequence>
<dbReference type="EMBL" id="JBBPDW010000024">
    <property type="protein sequence ID" value="KAK7541553.1"/>
    <property type="molecule type" value="Genomic_DNA"/>
</dbReference>
<evidence type="ECO:0000313" key="8">
    <source>
        <dbReference type="Proteomes" id="UP001365128"/>
    </source>
</evidence>
<feature type="domain" description="Fibronectin type III-like" evidence="6">
    <location>
        <begin position="18"/>
        <end position="70"/>
    </location>
</feature>
<dbReference type="Proteomes" id="UP001365128">
    <property type="component" value="Unassembled WGS sequence"/>
</dbReference>
<dbReference type="PANTHER" id="PTHR42715">
    <property type="entry name" value="BETA-GLUCOSIDASE"/>
    <property type="match status" value="1"/>
</dbReference>
<dbReference type="EC" id="3.2.1.21" evidence="3"/>
<dbReference type="Pfam" id="PF14310">
    <property type="entry name" value="Fn3-like"/>
    <property type="match status" value="1"/>
</dbReference>
<keyword evidence="5" id="KW-0326">Glycosidase</keyword>
<evidence type="ECO:0000256" key="1">
    <source>
        <dbReference type="ARBA" id="ARBA00000448"/>
    </source>
</evidence>
<keyword evidence="4" id="KW-0378">Hydrolase</keyword>
<keyword evidence="8" id="KW-1185">Reference proteome</keyword>
<name>A0ABR1M3S3_9PEZI</name>
<dbReference type="InterPro" id="IPR026891">
    <property type="entry name" value="Fn3-like"/>
</dbReference>
<protein>
    <recommendedName>
        <fullName evidence="3">beta-glucosidase</fullName>
        <ecNumber evidence="3">3.2.1.21</ecNumber>
    </recommendedName>
</protein>
<accession>A0ABR1M3S3</accession>
<dbReference type="Gene3D" id="2.60.40.10">
    <property type="entry name" value="Immunoglobulins"/>
    <property type="match status" value="1"/>
</dbReference>
<dbReference type="InterPro" id="IPR013783">
    <property type="entry name" value="Ig-like_fold"/>
</dbReference>
<comment type="caution">
    <text evidence="7">The sequence shown here is derived from an EMBL/GenBank/DDBJ whole genome shotgun (WGS) entry which is preliminary data.</text>
</comment>
<reference evidence="7 8" key="1">
    <citation type="submission" date="2024-04" db="EMBL/GenBank/DDBJ databases">
        <title>Phyllosticta paracitricarpa is synonymous to the EU quarantine fungus P. citricarpa based on phylogenomic analyses.</title>
        <authorList>
            <consortium name="Lawrence Berkeley National Laboratory"/>
            <person name="Van Ingen-Buijs V.A."/>
            <person name="Van Westerhoven A.C."/>
            <person name="Haridas S."/>
            <person name="Skiadas P."/>
            <person name="Martin F."/>
            <person name="Groenewald J.Z."/>
            <person name="Crous P.W."/>
            <person name="Seidl M.F."/>
        </authorList>
    </citation>
    <scope>NUCLEOTIDE SEQUENCE [LARGE SCALE GENOMIC DNA]</scope>
    <source>
        <strain evidence="7 8">CBS 122670</strain>
    </source>
</reference>
<organism evidence="7 8">
    <name type="scientific">Phyllosticta citricarpa</name>
    <dbReference type="NCBI Taxonomy" id="55181"/>
    <lineage>
        <taxon>Eukaryota</taxon>
        <taxon>Fungi</taxon>
        <taxon>Dikarya</taxon>
        <taxon>Ascomycota</taxon>
        <taxon>Pezizomycotina</taxon>
        <taxon>Dothideomycetes</taxon>
        <taxon>Dothideomycetes incertae sedis</taxon>
        <taxon>Botryosphaeriales</taxon>
        <taxon>Phyllostictaceae</taxon>
        <taxon>Phyllosticta</taxon>
    </lineage>
</organism>
<dbReference type="SMART" id="SM01217">
    <property type="entry name" value="Fn3_like"/>
    <property type="match status" value="1"/>
</dbReference>
<gene>
    <name evidence="7" type="ORF">IWX46DRAFT_642215</name>
</gene>